<reference evidence="1 2" key="1">
    <citation type="submission" date="2018-08" db="EMBL/GenBank/DDBJ databases">
        <title>Genome Sequences of Legionella pneumophila subsp. pneumophila Isolates, Recovered from a Drinking Water System in a Large Builging.</title>
        <authorList>
            <person name="Gomez-Alvarez V."/>
            <person name="Boczek L."/>
            <person name="King D."/>
            <person name="Pemberton A."/>
            <person name="Pfaller S."/>
            <person name="Rodgers M."/>
            <person name="Santodomingo J."/>
            <person name="Revetta R."/>
        </authorList>
    </citation>
    <scope>NUCLEOTIDE SEQUENCE [LARGE SCALE GENOMIC DNA]</scope>
    <source>
        <strain evidence="1 2">L01C.1</strain>
    </source>
</reference>
<comment type="caution">
    <text evidence="1">The sequence shown here is derived from an EMBL/GenBank/DDBJ whole genome shotgun (WGS) entry which is preliminary data.</text>
</comment>
<dbReference type="RefSeq" id="WP_011212821.1">
    <property type="nucleotide sequence ID" value="NZ_CP021281.1"/>
</dbReference>
<name>A0A3A6VVS3_LEGPN</name>
<dbReference type="EMBL" id="QWDR01000001">
    <property type="protein sequence ID" value="RJY33883.1"/>
    <property type="molecule type" value="Genomic_DNA"/>
</dbReference>
<sequence>MEKWNQGNRFLRFLYQHLYLRFNGQIREPYLIRIDNIYTDPDSNELTVSFHIANKRVNQDMSVAEFVKTDMIYLVDPRIVFDMGQQFGSHSEKLIVAQKTEPSLKKRCVSTLKRVFIDE</sequence>
<organism evidence="1 2">
    <name type="scientific">Legionella pneumophila subsp. pneumophila</name>
    <dbReference type="NCBI Taxonomy" id="91891"/>
    <lineage>
        <taxon>Bacteria</taxon>
        <taxon>Pseudomonadati</taxon>
        <taxon>Pseudomonadota</taxon>
        <taxon>Gammaproteobacteria</taxon>
        <taxon>Legionellales</taxon>
        <taxon>Legionellaceae</taxon>
        <taxon>Legionella</taxon>
    </lineage>
</organism>
<accession>A0A3A6VVS3</accession>
<gene>
    <name evidence="1" type="ORF">D1H98_03555</name>
</gene>
<dbReference type="AlphaFoldDB" id="A0A3A6VVS3"/>
<evidence type="ECO:0000313" key="1">
    <source>
        <dbReference type="EMBL" id="RJY33883.1"/>
    </source>
</evidence>
<proteinExistence type="predicted"/>
<protein>
    <submittedName>
        <fullName evidence="1">Uncharacterized protein</fullName>
    </submittedName>
</protein>
<evidence type="ECO:0000313" key="2">
    <source>
        <dbReference type="Proteomes" id="UP000277145"/>
    </source>
</evidence>
<dbReference type="Proteomes" id="UP000277145">
    <property type="component" value="Unassembled WGS sequence"/>
</dbReference>